<sequence>MTEPISANNKHVVTAESARLYFSTRLSTLLSFPGTSIKALSPVPAIRAMSLSNWNYFGMGFFAWTIDSMDFFCVSASATAIAESLNVSVTDITWGITLVLMLRSVGAFLFGIIGDNYGRKWTLITCLAAFVVLEIGTGFVQTYEQFLAVRAIFGIFMGACWSLAASTAMEDAPLISRGFLSGLFLPGYNLGYIFAVIFWRAFEFTPHSWRALFWFSAAPPFLVILWRLPFPEMKFFKEYQQTILEKNLNSPEAARTDNAIVHFFKTNKLLKFFKDDWLLFVYLIFLMAGFNFMSHGSQDLFPTMLKNQVGLGSDAITVTMVVVNLGALLGGFCIGQFTELTGRRFGIMFCCVFGGAFIYPTFFIHNQSAIMGAGFFLQFAVMGTWGIASVHLFELTAKSPYRTMISGLAYQLGNLASSASSTIESSIGSRFPLDTVNGKTAHGAYNYGKVMAIFMGCVFGYMLIISFLGPEKFHNELQTEEMEEVRNLGQIEDGLSVISSKPEVDHYES</sequence>
<dbReference type="GeneID" id="90075702"/>
<dbReference type="InterPro" id="IPR036259">
    <property type="entry name" value="MFS_trans_sf"/>
</dbReference>
<feature type="transmembrane region" description="Helical" evidence="5">
    <location>
        <begin position="146"/>
        <end position="166"/>
    </location>
</feature>
<evidence type="ECO:0000313" key="8">
    <source>
        <dbReference type="Proteomes" id="UP001360560"/>
    </source>
</evidence>
<comment type="subcellular location">
    <subcellularLocation>
        <location evidence="1">Membrane</location>
        <topology evidence="1">Multi-pass membrane protein</topology>
    </subcellularLocation>
</comment>
<dbReference type="GO" id="GO:0005886">
    <property type="term" value="C:plasma membrane"/>
    <property type="evidence" value="ECO:0007669"/>
    <property type="project" value="TreeGrafter"/>
</dbReference>
<evidence type="ECO:0000256" key="1">
    <source>
        <dbReference type="ARBA" id="ARBA00004141"/>
    </source>
</evidence>
<feature type="transmembrane region" description="Helical" evidence="5">
    <location>
        <begin position="56"/>
        <end position="82"/>
    </location>
</feature>
<dbReference type="SUPFAM" id="SSF103473">
    <property type="entry name" value="MFS general substrate transporter"/>
    <property type="match status" value="1"/>
</dbReference>
<dbReference type="Gene3D" id="1.20.1250.20">
    <property type="entry name" value="MFS general substrate transporter like domains"/>
    <property type="match status" value="1"/>
</dbReference>
<dbReference type="EMBL" id="BTFZ01000012">
    <property type="protein sequence ID" value="GMM37727.1"/>
    <property type="molecule type" value="Genomic_DNA"/>
</dbReference>
<dbReference type="GO" id="GO:0015355">
    <property type="term" value="F:secondary active monocarboxylate transmembrane transporter activity"/>
    <property type="evidence" value="ECO:0007669"/>
    <property type="project" value="TreeGrafter"/>
</dbReference>
<evidence type="ECO:0000313" key="7">
    <source>
        <dbReference type="EMBL" id="GMM37727.1"/>
    </source>
</evidence>
<evidence type="ECO:0000256" key="4">
    <source>
        <dbReference type="ARBA" id="ARBA00023136"/>
    </source>
</evidence>
<dbReference type="InterPro" id="IPR020846">
    <property type="entry name" value="MFS_dom"/>
</dbReference>
<dbReference type="Pfam" id="PF00083">
    <property type="entry name" value="Sugar_tr"/>
    <property type="match status" value="1"/>
</dbReference>
<feature type="domain" description="Major facilitator superfamily (MFS) profile" evidence="6">
    <location>
        <begin position="56"/>
        <end position="473"/>
    </location>
</feature>
<dbReference type="GO" id="GO:0035879">
    <property type="term" value="P:plasma membrane lactate transport"/>
    <property type="evidence" value="ECO:0007669"/>
    <property type="project" value="TreeGrafter"/>
</dbReference>
<feature type="transmembrane region" description="Helical" evidence="5">
    <location>
        <begin position="277"/>
        <end position="295"/>
    </location>
</feature>
<evidence type="ECO:0000256" key="3">
    <source>
        <dbReference type="ARBA" id="ARBA00022989"/>
    </source>
</evidence>
<keyword evidence="3 5" id="KW-1133">Transmembrane helix</keyword>
<feature type="transmembrane region" description="Helical" evidence="5">
    <location>
        <begin position="315"/>
        <end position="334"/>
    </location>
</feature>
<gene>
    <name evidence="7" type="ORF">DASC09_050520</name>
</gene>
<organism evidence="7 8">
    <name type="scientific">Saccharomycopsis crataegensis</name>
    <dbReference type="NCBI Taxonomy" id="43959"/>
    <lineage>
        <taxon>Eukaryota</taxon>
        <taxon>Fungi</taxon>
        <taxon>Dikarya</taxon>
        <taxon>Ascomycota</taxon>
        <taxon>Saccharomycotina</taxon>
        <taxon>Saccharomycetes</taxon>
        <taxon>Saccharomycopsidaceae</taxon>
        <taxon>Saccharomycopsis</taxon>
    </lineage>
</organism>
<feature type="transmembrane region" description="Helical" evidence="5">
    <location>
        <begin position="346"/>
        <end position="364"/>
    </location>
</feature>
<dbReference type="RefSeq" id="XP_064854723.1">
    <property type="nucleotide sequence ID" value="XM_064998651.1"/>
</dbReference>
<keyword evidence="2 5" id="KW-0812">Transmembrane</keyword>
<evidence type="ECO:0000256" key="2">
    <source>
        <dbReference type="ARBA" id="ARBA00022692"/>
    </source>
</evidence>
<evidence type="ECO:0000256" key="5">
    <source>
        <dbReference type="SAM" id="Phobius"/>
    </source>
</evidence>
<keyword evidence="8" id="KW-1185">Reference proteome</keyword>
<feature type="transmembrane region" description="Helical" evidence="5">
    <location>
        <begin position="121"/>
        <end position="140"/>
    </location>
</feature>
<dbReference type="Proteomes" id="UP001360560">
    <property type="component" value="Unassembled WGS sequence"/>
</dbReference>
<evidence type="ECO:0000259" key="6">
    <source>
        <dbReference type="PROSITE" id="PS50850"/>
    </source>
</evidence>
<feature type="transmembrane region" description="Helical" evidence="5">
    <location>
        <begin position="450"/>
        <end position="469"/>
    </location>
</feature>
<dbReference type="PANTHER" id="PTHR23508">
    <property type="entry name" value="CARBOXYLIC ACID TRANSPORTER PROTEIN HOMOLOG"/>
    <property type="match status" value="1"/>
</dbReference>
<name>A0AAV5QT25_9ASCO</name>
<dbReference type="InterPro" id="IPR005828">
    <property type="entry name" value="MFS_sugar_transport-like"/>
</dbReference>
<dbReference type="CDD" id="cd17316">
    <property type="entry name" value="MFS_SV2_like"/>
    <property type="match status" value="1"/>
</dbReference>
<feature type="transmembrane region" description="Helical" evidence="5">
    <location>
        <begin position="370"/>
        <end position="393"/>
    </location>
</feature>
<feature type="transmembrane region" description="Helical" evidence="5">
    <location>
        <begin position="211"/>
        <end position="230"/>
    </location>
</feature>
<accession>A0AAV5QT25</accession>
<dbReference type="PROSITE" id="PS50850">
    <property type="entry name" value="MFS"/>
    <property type="match status" value="1"/>
</dbReference>
<feature type="transmembrane region" description="Helical" evidence="5">
    <location>
        <begin position="178"/>
        <end position="199"/>
    </location>
</feature>
<protein>
    <submittedName>
        <fullName evidence="7">Jen1 protein</fullName>
    </submittedName>
</protein>
<keyword evidence="4 5" id="KW-0472">Membrane</keyword>
<dbReference type="PANTHER" id="PTHR23508:SF10">
    <property type="entry name" value="CARBOXYLIC ACID TRANSPORTER PROTEIN HOMOLOG"/>
    <property type="match status" value="1"/>
</dbReference>
<comment type="caution">
    <text evidence="7">The sequence shown here is derived from an EMBL/GenBank/DDBJ whole genome shotgun (WGS) entry which is preliminary data.</text>
</comment>
<dbReference type="AlphaFoldDB" id="A0AAV5QT25"/>
<reference evidence="7 8" key="1">
    <citation type="journal article" date="2023" name="Elife">
        <title>Identification of key yeast species and microbe-microbe interactions impacting larval growth of Drosophila in the wild.</title>
        <authorList>
            <person name="Mure A."/>
            <person name="Sugiura Y."/>
            <person name="Maeda R."/>
            <person name="Honda K."/>
            <person name="Sakurai N."/>
            <person name="Takahashi Y."/>
            <person name="Watada M."/>
            <person name="Katoh T."/>
            <person name="Gotoh A."/>
            <person name="Gotoh Y."/>
            <person name="Taniguchi I."/>
            <person name="Nakamura K."/>
            <person name="Hayashi T."/>
            <person name="Katayama T."/>
            <person name="Uemura T."/>
            <person name="Hattori Y."/>
        </authorList>
    </citation>
    <scope>NUCLEOTIDE SEQUENCE [LARGE SCALE GENOMIC DNA]</scope>
    <source>
        <strain evidence="7 8">SC-9</strain>
    </source>
</reference>
<proteinExistence type="predicted"/>
<feature type="transmembrane region" description="Helical" evidence="5">
    <location>
        <begin position="94"/>
        <end position="114"/>
    </location>
</feature>